<dbReference type="CDD" id="cd00130">
    <property type="entry name" value="PAS"/>
    <property type="match status" value="1"/>
</dbReference>
<keyword evidence="4" id="KW-0808">Transferase</keyword>
<evidence type="ECO:0000256" key="1">
    <source>
        <dbReference type="ARBA" id="ARBA00000085"/>
    </source>
</evidence>
<gene>
    <name evidence="10" type="ORF">ACFSUS_11575</name>
</gene>
<dbReference type="InterPro" id="IPR003661">
    <property type="entry name" value="HisK_dim/P_dom"/>
</dbReference>
<dbReference type="PROSITE" id="PS50109">
    <property type="entry name" value="HIS_KIN"/>
    <property type="match status" value="1"/>
</dbReference>
<evidence type="ECO:0000256" key="6">
    <source>
        <dbReference type="SAM" id="Coils"/>
    </source>
</evidence>
<dbReference type="SMART" id="SM00387">
    <property type="entry name" value="HATPase_c"/>
    <property type="match status" value="1"/>
</dbReference>
<comment type="catalytic activity">
    <reaction evidence="1">
        <text>ATP + protein L-histidine = ADP + protein N-phospho-L-histidine.</text>
        <dbReference type="EC" id="2.7.13.3"/>
    </reaction>
</comment>
<dbReference type="CDD" id="cd00082">
    <property type="entry name" value="HisKA"/>
    <property type="match status" value="1"/>
</dbReference>
<dbReference type="PRINTS" id="PR00344">
    <property type="entry name" value="BCTRLSENSOR"/>
</dbReference>
<dbReference type="RefSeq" id="WP_381522667.1">
    <property type="nucleotide sequence ID" value="NZ_JBHULN010000006.1"/>
</dbReference>
<dbReference type="SUPFAM" id="SSF55785">
    <property type="entry name" value="PYP-like sensor domain (PAS domain)"/>
    <property type="match status" value="5"/>
</dbReference>
<accession>A0ABW5M414</accession>
<sequence length="916" mass="103054">MLPAPSTLSDSAFLFERIIADSQTGVVILEAVRNAEGVFVDFKFLFVNPAAASIVGQPASQLVGKNYLTAVPQVKSSGLLDLYRQVLNTGEPLHLPETYRDTDWVSGWFDIRAVREGNTVIVTFTDITALKRAAIQAQEQSRYLDSLVNASLDAVYVLEAVREPDNKANSPIIDFRYRQVNHSFEQMFRVAATDLVGRLYLELYPSVKSAGLFDDFCAVVETGQPYHQELFYDGEGLNGWYELTVVKFNDGLVGTTRDITQYRQNARAQQQKLLALVENGADFMAVADLEGRLVYLNQTGRELVGLDPKQDVTSLLVENFYTSAHFAHLKNQILPAVWSQGHWSGNIQLKHFTTHELIPCQANFIRIDDPATGKPMARGVTLRDLRAELAARHALQISEERFRNFVLSAPMPIGVYIGRDMVVQLANEAILNAWGKDASVIGKTFREALPELEGQPFYQLLDDVYTTGVTYRATEDRVDLMINGRMQTFYFNFTYKALRDVEGAIYGVINTGVDVTDLVLARQQLKAAEESLRMAVDLAELGTWQIYPLESAITVSNRIKHWLGYDPDQSLTLEDILQCVPDSYLITEAVTRSMQVELGGTLDVEYELVNQKTEQKRIIHSQGRTFFDEEGVAYLIVGTSQDVTTQRLTEQELEWQVQQRTEQLERLNTDLRRSNDNLQSFAYIASHDLQEPLRKIQAFGTILQERYAPQLGEQGGNMVYRMQSAAERMSLLIRDLLTFSRLGTQQEPFRPVDMRSLLDEVVEDLWHPVKQTGAKIHVGDLPQVAGVRSQLRQVMQNLISNALKFHQPGTVPLITVTSRLLTAEELPMSFSRQAITAQSYWVIKVSDNGIGFDATKYADRIFQVFQRLHGRDQYSGTGIGLAVVKKAIENHGGTITVESQEGQGTTFTIYLPSQNE</sequence>
<keyword evidence="11" id="KW-1185">Reference proteome</keyword>
<feature type="coiled-coil region" evidence="6">
    <location>
        <begin position="650"/>
        <end position="677"/>
    </location>
</feature>
<evidence type="ECO:0000256" key="5">
    <source>
        <dbReference type="ARBA" id="ARBA00022777"/>
    </source>
</evidence>
<dbReference type="InterPro" id="IPR013656">
    <property type="entry name" value="PAS_4"/>
</dbReference>
<evidence type="ECO:0000256" key="3">
    <source>
        <dbReference type="ARBA" id="ARBA00022553"/>
    </source>
</evidence>
<dbReference type="InterPro" id="IPR035965">
    <property type="entry name" value="PAS-like_dom_sf"/>
</dbReference>
<organism evidence="10 11">
    <name type="scientific">Spirosoma soli</name>
    <dbReference type="NCBI Taxonomy" id="1770529"/>
    <lineage>
        <taxon>Bacteria</taxon>
        <taxon>Pseudomonadati</taxon>
        <taxon>Bacteroidota</taxon>
        <taxon>Cytophagia</taxon>
        <taxon>Cytophagales</taxon>
        <taxon>Cytophagaceae</taxon>
        <taxon>Spirosoma</taxon>
    </lineage>
</organism>
<dbReference type="PANTHER" id="PTHR43304:SF1">
    <property type="entry name" value="PAC DOMAIN-CONTAINING PROTEIN"/>
    <property type="match status" value="1"/>
</dbReference>
<dbReference type="InterPro" id="IPR005467">
    <property type="entry name" value="His_kinase_dom"/>
</dbReference>
<dbReference type="EC" id="2.7.13.3" evidence="2"/>
<dbReference type="InterPro" id="IPR004358">
    <property type="entry name" value="Sig_transdc_His_kin-like_C"/>
</dbReference>
<evidence type="ECO:0000259" key="8">
    <source>
        <dbReference type="PROSITE" id="PS50112"/>
    </source>
</evidence>
<dbReference type="Gene3D" id="3.30.450.20">
    <property type="entry name" value="PAS domain"/>
    <property type="match status" value="5"/>
</dbReference>
<evidence type="ECO:0000256" key="4">
    <source>
        <dbReference type="ARBA" id="ARBA00022679"/>
    </source>
</evidence>
<dbReference type="SMART" id="SM00091">
    <property type="entry name" value="PAS"/>
    <property type="match status" value="3"/>
</dbReference>
<protein>
    <recommendedName>
        <fullName evidence="2">histidine kinase</fullName>
        <ecNumber evidence="2">2.7.13.3</ecNumber>
    </recommendedName>
</protein>
<dbReference type="PROSITE" id="PS50113">
    <property type="entry name" value="PAC"/>
    <property type="match status" value="2"/>
</dbReference>
<keyword evidence="6" id="KW-0175">Coiled coil</keyword>
<dbReference type="Pfam" id="PF00512">
    <property type="entry name" value="HisKA"/>
    <property type="match status" value="1"/>
</dbReference>
<dbReference type="SUPFAM" id="SSF47384">
    <property type="entry name" value="Homodimeric domain of signal transducing histidine kinase"/>
    <property type="match status" value="1"/>
</dbReference>
<dbReference type="InterPro" id="IPR036097">
    <property type="entry name" value="HisK_dim/P_sf"/>
</dbReference>
<dbReference type="InterPro" id="IPR000700">
    <property type="entry name" value="PAS-assoc_C"/>
</dbReference>
<dbReference type="Pfam" id="PF02518">
    <property type="entry name" value="HATPase_c"/>
    <property type="match status" value="1"/>
</dbReference>
<dbReference type="PANTHER" id="PTHR43304">
    <property type="entry name" value="PHYTOCHROME-LIKE PROTEIN CPH1"/>
    <property type="match status" value="1"/>
</dbReference>
<evidence type="ECO:0000313" key="11">
    <source>
        <dbReference type="Proteomes" id="UP001597469"/>
    </source>
</evidence>
<dbReference type="InterPro" id="IPR036890">
    <property type="entry name" value="HATPase_C_sf"/>
</dbReference>
<dbReference type="Gene3D" id="1.10.287.130">
    <property type="match status" value="1"/>
</dbReference>
<feature type="domain" description="Histidine kinase" evidence="7">
    <location>
        <begin position="684"/>
        <end position="915"/>
    </location>
</feature>
<proteinExistence type="predicted"/>
<dbReference type="SMART" id="SM00388">
    <property type="entry name" value="HisKA"/>
    <property type="match status" value="1"/>
</dbReference>
<dbReference type="Pfam" id="PF08448">
    <property type="entry name" value="PAS_4"/>
    <property type="match status" value="3"/>
</dbReference>
<evidence type="ECO:0000313" key="10">
    <source>
        <dbReference type="EMBL" id="MFD2571276.1"/>
    </source>
</evidence>
<evidence type="ECO:0000259" key="9">
    <source>
        <dbReference type="PROSITE" id="PS50113"/>
    </source>
</evidence>
<keyword evidence="3" id="KW-0597">Phosphoprotein</keyword>
<dbReference type="Proteomes" id="UP001597469">
    <property type="component" value="Unassembled WGS sequence"/>
</dbReference>
<dbReference type="Pfam" id="PF13426">
    <property type="entry name" value="PAS_9"/>
    <property type="match status" value="2"/>
</dbReference>
<dbReference type="InterPro" id="IPR003594">
    <property type="entry name" value="HATPase_dom"/>
</dbReference>
<evidence type="ECO:0000256" key="2">
    <source>
        <dbReference type="ARBA" id="ARBA00012438"/>
    </source>
</evidence>
<dbReference type="InterPro" id="IPR000014">
    <property type="entry name" value="PAS"/>
</dbReference>
<dbReference type="SUPFAM" id="SSF55874">
    <property type="entry name" value="ATPase domain of HSP90 chaperone/DNA topoisomerase II/histidine kinase"/>
    <property type="match status" value="1"/>
</dbReference>
<feature type="domain" description="PAS" evidence="8">
    <location>
        <begin position="269"/>
        <end position="310"/>
    </location>
</feature>
<feature type="domain" description="PAC" evidence="9">
    <location>
        <begin position="472"/>
        <end position="527"/>
    </location>
</feature>
<dbReference type="PROSITE" id="PS50112">
    <property type="entry name" value="PAS"/>
    <property type="match status" value="1"/>
</dbReference>
<feature type="domain" description="PAC" evidence="9">
    <location>
        <begin position="602"/>
        <end position="655"/>
    </location>
</feature>
<comment type="caution">
    <text evidence="10">The sequence shown here is derived from an EMBL/GenBank/DDBJ whole genome shotgun (WGS) entry which is preliminary data.</text>
</comment>
<evidence type="ECO:0000259" key="7">
    <source>
        <dbReference type="PROSITE" id="PS50109"/>
    </source>
</evidence>
<dbReference type="Gene3D" id="3.30.565.10">
    <property type="entry name" value="Histidine kinase-like ATPase, C-terminal domain"/>
    <property type="match status" value="1"/>
</dbReference>
<dbReference type="EMBL" id="JBHULN010000006">
    <property type="protein sequence ID" value="MFD2571276.1"/>
    <property type="molecule type" value="Genomic_DNA"/>
</dbReference>
<keyword evidence="5" id="KW-0418">Kinase</keyword>
<name>A0ABW5M414_9BACT</name>
<reference evidence="11" key="1">
    <citation type="journal article" date="2019" name="Int. J. Syst. Evol. Microbiol.">
        <title>The Global Catalogue of Microorganisms (GCM) 10K type strain sequencing project: providing services to taxonomists for standard genome sequencing and annotation.</title>
        <authorList>
            <consortium name="The Broad Institute Genomics Platform"/>
            <consortium name="The Broad Institute Genome Sequencing Center for Infectious Disease"/>
            <person name="Wu L."/>
            <person name="Ma J."/>
        </authorList>
    </citation>
    <scope>NUCLEOTIDE SEQUENCE [LARGE SCALE GENOMIC DNA]</scope>
    <source>
        <strain evidence="11">KCTC 42805</strain>
    </source>
</reference>
<dbReference type="InterPro" id="IPR052162">
    <property type="entry name" value="Sensor_kinase/Photoreceptor"/>
</dbReference>